<reference evidence="3" key="1">
    <citation type="submission" date="2021-01" db="EMBL/GenBank/DDBJ databases">
        <authorList>
            <consortium name="Genoscope - CEA"/>
            <person name="William W."/>
        </authorList>
    </citation>
    <scope>NUCLEOTIDE SEQUENCE</scope>
</reference>
<dbReference type="OrthoDB" id="310287at2759"/>
<dbReference type="AlphaFoldDB" id="A0A8S1SUW8"/>
<feature type="transmembrane region" description="Helical" evidence="1">
    <location>
        <begin position="45"/>
        <end position="64"/>
    </location>
</feature>
<keyword evidence="1" id="KW-0472">Membrane</keyword>
<organism evidence="3 4">
    <name type="scientific">Paramecium pentaurelia</name>
    <dbReference type="NCBI Taxonomy" id="43138"/>
    <lineage>
        <taxon>Eukaryota</taxon>
        <taxon>Sar</taxon>
        <taxon>Alveolata</taxon>
        <taxon>Ciliophora</taxon>
        <taxon>Intramacronucleata</taxon>
        <taxon>Oligohymenophorea</taxon>
        <taxon>Peniculida</taxon>
        <taxon>Parameciidae</taxon>
        <taxon>Paramecium</taxon>
    </lineage>
</organism>
<feature type="signal peptide" evidence="2">
    <location>
        <begin position="1"/>
        <end position="17"/>
    </location>
</feature>
<gene>
    <name evidence="3" type="ORF">PPENT_87.1.T0120427</name>
</gene>
<sequence>MFLQILLFISYIEMIKGYCSSECQCCVKVDQNYNCEDIGYCLKILWIWFGIWIIITIGYIFLYFKKRKQTKVRIDHIFELSSTSLKQMLILSQENNSTLSSPNI</sequence>
<evidence type="ECO:0008006" key="5">
    <source>
        <dbReference type="Google" id="ProtNLM"/>
    </source>
</evidence>
<proteinExistence type="predicted"/>
<protein>
    <recommendedName>
        <fullName evidence="5">Transmembrane protein</fullName>
    </recommendedName>
</protein>
<dbReference type="EMBL" id="CAJJDO010000012">
    <property type="protein sequence ID" value="CAD8143833.1"/>
    <property type="molecule type" value="Genomic_DNA"/>
</dbReference>
<evidence type="ECO:0000256" key="1">
    <source>
        <dbReference type="SAM" id="Phobius"/>
    </source>
</evidence>
<name>A0A8S1SUW8_9CILI</name>
<keyword evidence="4" id="KW-1185">Reference proteome</keyword>
<keyword evidence="1" id="KW-0812">Transmembrane</keyword>
<evidence type="ECO:0000313" key="4">
    <source>
        <dbReference type="Proteomes" id="UP000689195"/>
    </source>
</evidence>
<accession>A0A8S1SUW8</accession>
<feature type="chain" id="PRO_5035886781" description="Transmembrane protein" evidence="2">
    <location>
        <begin position="18"/>
        <end position="104"/>
    </location>
</feature>
<keyword evidence="1" id="KW-1133">Transmembrane helix</keyword>
<keyword evidence="2" id="KW-0732">Signal</keyword>
<evidence type="ECO:0000313" key="3">
    <source>
        <dbReference type="EMBL" id="CAD8143833.1"/>
    </source>
</evidence>
<dbReference type="Proteomes" id="UP000689195">
    <property type="component" value="Unassembled WGS sequence"/>
</dbReference>
<evidence type="ECO:0000256" key="2">
    <source>
        <dbReference type="SAM" id="SignalP"/>
    </source>
</evidence>
<comment type="caution">
    <text evidence="3">The sequence shown here is derived from an EMBL/GenBank/DDBJ whole genome shotgun (WGS) entry which is preliminary data.</text>
</comment>